<evidence type="ECO:0000256" key="2">
    <source>
        <dbReference type="PIRNR" id="PIRNR002070"/>
    </source>
</evidence>
<dbReference type="GO" id="GO:0003677">
    <property type="term" value="F:DNA binding"/>
    <property type="evidence" value="ECO:0007669"/>
    <property type="project" value="UniProtKB-KW"/>
</dbReference>
<gene>
    <name evidence="5" type="ORF">JOF45_001049</name>
</gene>
<dbReference type="PANTHER" id="PTHR10302">
    <property type="entry name" value="SINGLE-STRANDED DNA-BINDING PROTEIN"/>
    <property type="match status" value="1"/>
</dbReference>
<dbReference type="Gene3D" id="2.40.50.140">
    <property type="entry name" value="Nucleic acid-binding proteins"/>
    <property type="match status" value="1"/>
</dbReference>
<dbReference type="PANTHER" id="PTHR10302:SF27">
    <property type="entry name" value="SINGLE-STRANDED DNA-BINDING PROTEIN"/>
    <property type="match status" value="1"/>
</dbReference>
<name>A0ABS4T0Q8_9MICC</name>
<evidence type="ECO:0000256" key="1">
    <source>
        <dbReference type="ARBA" id="ARBA00023125"/>
    </source>
</evidence>
<dbReference type="InterPro" id="IPR000424">
    <property type="entry name" value="Primosome_PriB/ssb"/>
</dbReference>
<feature type="compositionally biased region" description="Low complexity" evidence="4">
    <location>
        <begin position="120"/>
        <end position="143"/>
    </location>
</feature>
<sequence length="168" mass="17960">MSETVTVRGFAGTDIRKITTDKGLPISTFRLASTPRRFDRESGEWVNGETNWFNVTCFRNLALNAHSTLAKGDPVIVTGRLKIRPWENDAGQRGTAVEIDADGLGHDLTFGTGSFTRLNPGSAEPAAAEPSTGAAAESAPEGPDAQEAAEPQQSWDTPASEQRESAPF</sequence>
<comment type="caution">
    <text evidence="5">The sequence shown here is derived from an EMBL/GenBank/DDBJ whole genome shotgun (WGS) entry which is preliminary data.</text>
</comment>
<reference evidence="5 6" key="1">
    <citation type="submission" date="2021-03" db="EMBL/GenBank/DDBJ databases">
        <title>Sequencing the genomes of 1000 actinobacteria strains.</title>
        <authorList>
            <person name="Klenk H.-P."/>
        </authorList>
    </citation>
    <scope>NUCLEOTIDE SEQUENCE [LARGE SCALE GENOMIC DNA]</scope>
    <source>
        <strain evidence="5 6">DSM 12544</strain>
    </source>
</reference>
<feature type="region of interest" description="Disordered" evidence="4">
    <location>
        <begin position="115"/>
        <end position="168"/>
    </location>
</feature>
<evidence type="ECO:0000256" key="4">
    <source>
        <dbReference type="SAM" id="MobiDB-lite"/>
    </source>
</evidence>
<dbReference type="SUPFAM" id="SSF50249">
    <property type="entry name" value="Nucleic acid-binding proteins"/>
    <property type="match status" value="1"/>
</dbReference>
<dbReference type="PROSITE" id="PS50935">
    <property type="entry name" value="SSB"/>
    <property type="match status" value="1"/>
</dbReference>
<dbReference type="RefSeq" id="WP_210048352.1">
    <property type="nucleotide sequence ID" value="NZ_JAGINX010000001.1"/>
</dbReference>
<dbReference type="NCBIfam" id="TIGR00621">
    <property type="entry name" value="ssb"/>
    <property type="match status" value="1"/>
</dbReference>
<dbReference type="Proteomes" id="UP001519331">
    <property type="component" value="Unassembled WGS sequence"/>
</dbReference>
<keyword evidence="1 2" id="KW-0238">DNA-binding</keyword>
<dbReference type="Pfam" id="PF00436">
    <property type="entry name" value="SSB"/>
    <property type="match status" value="1"/>
</dbReference>
<protein>
    <recommendedName>
        <fullName evidence="2 3">Single-stranded DNA-binding protein</fullName>
    </recommendedName>
</protein>
<feature type="compositionally biased region" description="Polar residues" evidence="4">
    <location>
        <begin position="151"/>
        <end position="160"/>
    </location>
</feature>
<dbReference type="EMBL" id="JAGINX010000001">
    <property type="protein sequence ID" value="MBP2318030.1"/>
    <property type="molecule type" value="Genomic_DNA"/>
</dbReference>
<accession>A0ABS4T0Q8</accession>
<organism evidence="5 6">
    <name type="scientific">Nesterenkonia lacusekhoensis</name>
    <dbReference type="NCBI Taxonomy" id="150832"/>
    <lineage>
        <taxon>Bacteria</taxon>
        <taxon>Bacillati</taxon>
        <taxon>Actinomycetota</taxon>
        <taxon>Actinomycetes</taxon>
        <taxon>Micrococcales</taxon>
        <taxon>Micrococcaceae</taxon>
        <taxon>Nesterenkonia</taxon>
    </lineage>
</organism>
<dbReference type="InterPro" id="IPR012340">
    <property type="entry name" value="NA-bd_OB-fold"/>
</dbReference>
<proteinExistence type="predicted"/>
<evidence type="ECO:0000313" key="6">
    <source>
        <dbReference type="Proteomes" id="UP001519331"/>
    </source>
</evidence>
<keyword evidence="6" id="KW-1185">Reference proteome</keyword>
<evidence type="ECO:0000313" key="5">
    <source>
        <dbReference type="EMBL" id="MBP2318030.1"/>
    </source>
</evidence>
<dbReference type="PIRSF" id="PIRSF002070">
    <property type="entry name" value="SSB"/>
    <property type="match status" value="1"/>
</dbReference>
<dbReference type="InterPro" id="IPR011344">
    <property type="entry name" value="ssDNA-bd"/>
</dbReference>
<dbReference type="CDD" id="cd04496">
    <property type="entry name" value="SSB_OBF"/>
    <property type="match status" value="1"/>
</dbReference>
<evidence type="ECO:0000256" key="3">
    <source>
        <dbReference type="RuleBase" id="RU000524"/>
    </source>
</evidence>